<gene>
    <name evidence="2" type="ORF">F3N42_03190</name>
</gene>
<keyword evidence="1" id="KW-1133">Transmembrane helix</keyword>
<keyword evidence="1" id="KW-0472">Membrane</keyword>
<comment type="caution">
    <text evidence="2">The sequence shown here is derived from an EMBL/GenBank/DDBJ whole genome shotgun (WGS) entry which is preliminary data.</text>
</comment>
<dbReference type="EMBL" id="VYXP01000002">
    <property type="protein sequence ID" value="KAA9133367.1"/>
    <property type="molecule type" value="Genomic_DNA"/>
</dbReference>
<protein>
    <submittedName>
        <fullName evidence="2">DUF2304 domain-containing protein</fullName>
    </submittedName>
</protein>
<feature type="transmembrane region" description="Helical" evidence="1">
    <location>
        <begin position="30"/>
        <end position="48"/>
    </location>
</feature>
<keyword evidence="1" id="KW-0812">Transmembrane</keyword>
<dbReference type="AlphaFoldDB" id="A0A5N0TGV8"/>
<evidence type="ECO:0000256" key="1">
    <source>
        <dbReference type="SAM" id="Phobius"/>
    </source>
</evidence>
<dbReference type="Proteomes" id="UP000325372">
    <property type="component" value="Unassembled WGS sequence"/>
</dbReference>
<dbReference type="RefSeq" id="WP_150862926.1">
    <property type="nucleotide sequence ID" value="NZ_VYXP01000002.1"/>
</dbReference>
<feature type="transmembrane region" description="Helical" evidence="1">
    <location>
        <begin position="54"/>
        <end position="80"/>
    </location>
</feature>
<proteinExistence type="predicted"/>
<dbReference type="Pfam" id="PF10066">
    <property type="entry name" value="DUF2304"/>
    <property type="match status" value="1"/>
</dbReference>
<sequence>MFSWVSGAIGLAAAISIILLIRRDHLHVRFGIWWITVAAVFVVLGFYPGAVDRLASFLGIASGPVLALTIGLTVFVIKILTIDIASSRNETRIVRLVQRVAMLESEIDRLKRESRPEGAEVVKQASRDE</sequence>
<organism evidence="2 3">
    <name type="scientific">Marinihelvus fidelis</name>
    <dbReference type="NCBI Taxonomy" id="2613842"/>
    <lineage>
        <taxon>Bacteria</taxon>
        <taxon>Pseudomonadati</taxon>
        <taxon>Pseudomonadota</taxon>
        <taxon>Gammaproteobacteria</taxon>
        <taxon>Chromatiales</taxon>
        <taxon>Wenzhouxiangellaceae</taxon>
        <taxon>Marinihelvus</taxon>
    </lineage>
</organism>
<feature type="transmembrane region" description="Helical" evidence="1">
    <location>
        <begin position="6"/>
        <end position="23"/>
    </location>
</feature>
<dbReference type="InterPro" id="IPR019277">
    <property type="entry name" value="DUF2304"/>
</dbReference>
<evidence type="ECO:0000313" key="3">
    <source>
        <dbReference type="Proteomes" id="UP000325372"/>
    </source>
</evidence>
<evidence type="ECO:0000313" key="2">
    <source>
        <dbReference type="EMBL" id="KAA9133367.1"/>
    </source>
</evidence>
<keyword evidence="3" id="KW-1185">Reference proteome</keyword>
<reference evidence="2 3" key="1">
    <citation type="submission" date="2019-09" db="EMBL/GenBank/DDBJ databases">
        <title>Wenzhouxiangella sp. Genome sequencing and assembly.</title>
        <authorList>
            <person name="Zhang R."/>
        </authorList>
    </citation>
    <scope>NUCLEOTIDE SEQUENCE [LARGE SCALE GENOMIC DNA]</scope>
    <source>
        <strain evidence="2 3">W260</strain>
    </source>
</reference>
<accession>A0A5N0TGV8</accession>
<name>A0A5N0TGV8_9GAMM</name>